<dbReference type="InterPro" id="IPR014825">
    <property type="entry name" value="DNA_alkylation"/>
</dbReference>
<dbReference type="Gene3D" id="1.25.40.290">
    <property type="entry name" value="ARM repeat domains"/>
    <property type="match status" value="1"/>
</dbReference>
<evidence type="ECO:0000313" key="1">
    <source>
        <dbReference type="EMBL" id="VDB98355.1"/>
    </source>
</evidence>
<gene>
    <name evidence="1" type="ORF">OENI_1120</name>
</gene>
<reference evidence="1 2" key="1">
    <citation type="submission" date="2018-08" db="EMBL/GenBank/DDBJ databases">
        <authorList>
            <person name="Lorentzen P. G. S. M."/>
        </authorList>
    </citation>
    <scope>NUCLEOTIDE SEQUENCE [LARGE SCALE GENOMIC DNA]</scope>
    <source>
        <strain evidence="1 2">CRBO_1381</strain>
    </source>
</reference>
<dbReference type="InterPro" id="IPR016024">
    <property type="entry name" value="ARM-type_fold"/>
</dbReference>
<dbReference type="SUPFAM" id="SSF48371">
    <property type="entry name" value="ARM repeat"/>
    <property type="match status" value="1"/>
</dbReference>
<accession>A0AAQ2UWH2</accession>
<dbReference type="AlphaFoldDB" id="A0AAQ2UWH2"/>
<proteinExistence type="predicted"/>
<organism evidence="1 2">
    <name type="scientific">Oenococcus oeni</name>
    <name type="common">Leuconostoc oenos</name>
    <dbReference type="NCBI Taxonomy" id="1247"/>
    <lineage>
        <taxon>Bacteria</taxon>
        <taxon>Bacillati</taxon>
        <taxon>Bacillota</taxon>
        <taxon>Bacilli</taxon>
        <taxon>Lactobacillales</taxon>
        <taxon>Lactobacillaceae</taxon>
        <taxon>Oenococcus</taxon>
    </lineage>
</organism>
<name>A0AAQ2UWH2_OENOE</name>
<dbReference type="Pfam" id="PF08713">
    <property type="entry name" value="DNA_alkylation"/>
    <property type="match status" value="1"/>
</dbReference>
<protein>
    <submittedName>
        <fullName evidence="1">DNA alkylation repair protein</fullName>
    </submittedName>
</protein>
<dbReference type="EMBL" id="LR031358">
    <property type="protein sequence ID" value="VDB98355.1"/>
    <property type="molecule type" value="Genomic_DNA"/>
</dbReference>
<evidence type="ECO:0000313" key="2">
    <source>
        <dbReference type="Proteomes" id="UP000294726"/>
    </source>
</evidence>
<dbReference type="Proteomes" id="UP000294726">
    <property type="component" value="Chromosome"/>
</dbReference>
<sequence length="64" mass="7555">MLQLLEKEILNKELLTQAIVYDLQTDEFFIQKAICLALRNYSKYDHRWVQHFITGSHLESISGT</sequence>